<evidence type="ECO:0000313" key="2">
    <source>
        <dbReference type="Proteomes" id="UP000199029"/>
    </source>
</evidence>
<protein>
    <submittedName>
        <fullName evidence="1">Uncharacterized protein</fullName>
    </submittedName>
</protein>
<name>A0A1I5XJ85_HYMAR</name>
<keyword evidence="2" id="KW-1185">Reference proteome</keyword>
<dbReference type="STRING" id="1227077.SAMN04515668_1889"/>
<dbReference type="AlphaFoldDB" id="A0A1I5XJ85"/>
<accession>A0A1I5XJ85</accession>
<sequence>MLAARQKRFSGFLRFRPRVIEKHPAPSLGT</sequence>
<dbReference type="Proteomes" id="UP000199029">
    <property type="component" value="Unassembled WGS sequence"/>
</dbReference>
<dbReference type="EMBL" id="FOXS01000002">
    <property type="protein sequence ID" value="SFQ32010.1"/>
    <property type="molecule type" value="Genomic_DNA"/>
</dbReference>
<evidence type="ECO:0000313" key="1">
    <source>
        <dbReference type="EMBL" id="SFQ32010.1"/>
    </source>
</evidence>
<gene>
    <name evidence="1" type="ORF">SAMN04515668_1889</name>
</gene>
<reference evidence="2" key="1">
    <citation type="submission" date="2016-10" db="EMBL/GenBank/DDBJ databases">
        <authorList>
            <person name="Varghese N."/>
            <person name="Submissions S."/>
        </authorList>
    </citation>
    <scope>NUCLEOTIDE SEQUENCE [LARGE SCALE GENOMIC DNA]</scope>
    <source>
        <strain evidence="2">OR362-8,ATCC BAA-1266,JCM 13504</strain>
    </source>
</reference>
<organism evidence="1 2">
    <name type="scientific">Hymenobacter arizonensis</name>
    <name type="common">Siccationidurans arizonensis</name>
    <dbReference type="NCBI Taxonomy" id="1227077"/>
    <lineage>
        <taxon>Bacteria</taxon>
        <taxon>Pseudomonadati</taxon>
        <taxon>Bacteroidota</taxon>
        <taxon>Cytophagia</taxon>
        <taxon>Cytophagales</taxon>
        <taxon>Hymenobacteraceae</taxon>
        <taxon>Hymenobacter</taxon>
    </lineage>
</organism>
<proteinExistence type="predicted"/>